<evidence type="ECO:0000313" key="1">
    <source>
        <dbReference type="EMBL" id="HEA86889.1"/>
    </source>
</evidence>
<name>A0A7C3IXD3_UNCW3</name>
<protein>
    <recommendedName>
        <fullName evidence="3">6-bladed beta-propeller</fullName>
    </recommendedName>
</protein>
<sequence>MLLVVDENFLRNFQFSAGTLQVPFVTKFKISTGELISSRALSCRIDSILVAHFIADGSRPRVARNAAAISEKRVPGKRLKPQFRRRIRLWDTDEHPISSTYYLSLNPAGTRLAFTDHMTFHVYVFDLFTGKLLRALYPDSSEEALFIRLPAELVLKLKAMNIINSMYFSHRFLDDSLLIITASLPSIRMRNEDENVQIDYFNAPVMVTKSINSNQMLRCVEFQSWPDTIPGVFEHPDASLVPETGIVFLPYCRGWPAQGSEIPDENLPADWNPFREEFYLKNIHQLAVYDTGGRFIRFIGKLDSRFEELRLGYLVNNEAFVRRQNNRYYAADRYSGKILISNQEFELEDSIVIWENATPVTPAIDHSSEPLRYMLETFRLNFPWRIVDFLDAGTSIYALVTSNTQTLVYKLNLQKGKTERFLLHQQLERETATYHLLQPAESGVVAIGLATSSDDVTHYFELQLP</sequence>
<dbReference type="EMBL" id="DSLG01000003">
    <property type="protein sequence ID" value="HEA86889.1"/>
    <property type="molecule type" value="Genomic_DNA"/>
</dbReference>
<accession>A0A7C3IXD3</accession>
<evidence type="ECO:0008006" key="3">
    <source>
        <dbReference type="Google" id="ProtNLM"/>
    </source>
</evidence>
<evidence type="ECO:0000313" key="2">
    <source>
        <dbReference type="EMBL" id="HFJ53422.1"/>
    </source>
</evidence>
<reference evidence="2" key="1">
    <citation type="journal article" date="2020" name="mSystems">
        <title>Genome- and Community-Level Interaction Insights into Carbon Utilization and Element Cycling Functions of Hydrothermarchaeota in Hydrothermal Sediment.</title>
        <authorList>
            <person name="Zhou Z."/>
            <person name="Liu Y."/>
            <person name="Xu W."/>
            <person name="Pan J."/>
            <person name="Luo Z.H."/>
            <person name="Li M."/>
        </authorList>
    </citation>
    <scope>NUCLEOTIDE SEQUENCE [LARGE SCALE GENOMIC DNA]</scope>
    <source>
        <strain evidence="1">SpSt-265</strain>
        <strain evidence="2">SpSt-465</strain>
    </source>
</reference>
<organism evidence="2">
    <name type="scientific">candidate division WOR-3 bacterium</name>
    <dbReference type="NCBI Taxonomy" id="2052148"/>
    <lineage>
        <taxon>Bacteria</taxon>
        <taxon>Bacteria division WOR-3</taxon>
    </lineage>
</organism>
<proteinExistence type="predicted"/>
<dbReference type="EMBL" id="DSTU01000003">
    <property type="protein sequence ID" value="HFJ53422.1"/>
    <property type="molecule type" value="Genomic_DNA"/>
</dbReference>
<comment type="caution">
    <text evidence="2">The sequence shown here is derived from an EMBL/GenBank/DDBJ whole genome shotgun (WGS) entry which is preliminary data.</text>
</comment>
<gene>
    <name evidence="1" type="ORF">ENP94_02640</name>
    <name evidence="2" type="ORF">ENS16_01865</name>
</gene>
<dbReference type="AlphaFoldDB" id="A0A7C3IXD3"/>
<dbReference type="SUPFAM" id="SSF69322">
    <property type="entry name" value="Tricorn protease domain 2"/>
    <property type="match status" value="1"/>
</dbReference>